<accession>A0A934QY01</accession>
<dbReference type="EMBL" id="JAENJH010000011">
    <property type="protein sequence ID" value="MBK1788805.1"/>
    <property type="molecule type" value="Genomic_DNA"/>
</dbReference>
<sequence>MTQQAWREFVQEHGDVIGYTTNPDVTDHPAVPRGARTDDPLVDIAHALGLDVYPVYGILPEAHP</sequence>
<organism evidence="1 2">
    <name type="scientific">Prauserella cavernicola</name>
    <dbReference type="NCBI Taxonomy" id="2800127"/>
    <lineage>
        <taxon>Bacteria</taxon>
        <taxon>Bacillati</taxon>
        <taxon>Actinomycetota</taxon>
        <taxon>Actinomycetes</taxon>
        <taxon>Pseudonocardiales</taxon>
        <taxon>Pseudonocardiaceae</taxon>
        <taxon>Prauserella</taxon>
    </lineage>
</organism>
<proteinExistence type="predicted"/>
<evidence type="ECO:0000313" key="1">
    <source>
        <dbReference type="EMBL" id="MBK1788805.1"/>
    </source>
</evidence>
<protein>
    <submittedName>
        <fullName evidence="1">Uncharacterized protein</fullName>
    </submittedName>
</protein>
<keyword evidence="2" id="KW-1185">Reference proteome</keyword>
<dbReference type="Proteomes" id="UP000635245">
    <property type="component" value="Unassembled WGS sequence"/>
</dbReference>
<reference evidence="1" key="1">
    <citation type="submission" date="2020-12" db="EMBL/GenBank/DDBJ databases">
        <title>Prauserella sp. ASG 168, a novel actinomycete isolated from cave rock.</title>
        <authorList>
            <person name="Suriyachadkun C."/>
        </authorList>
    </citation>
    <scope>NUCLEOTIDE SEQUENCE</scope>
    <source>
        <strain evidence="1">ASG 168</strain>
    </source>
</reference>
<name>A0A934QY01_9PSEU</name>
<dbReference type="AlphaFoldDB" id="A0A934QY01"/>
<evidence type="ECO:0000313" key="2">
    <source>
        <dbReference type="Proteomes" id="UP000635245"/>
    </source>
</evidence>
<gene>
    <name evidence="1" type="ORF">JHE00_31135</name>
</gene>
<dbReference type="RefSeq" id="WP_200325068.1">
    <property type="nucleotide sequence ID" value="NZ_JAENJH010000011.1"/>
</dbReference>
<comment type="caution">
    <text evidence="1">The sequence shown here is derived from an EMBL/GenBank/DDBJ whole genome shotgun (WGS) entry which is preliminary data.</text>
</comment>